<dbReference type="InterPro" id="IPR018060">
    <property type="entry name" value="HTH_AraC"/>
</dbReference>
<accession>A0A239IWL8</accession>
<name>A0A239IWL8_9SPHN</name>
<protein>
    <submittedName>
        <fullName evidence="5">Helix-turn-helix domain-containing protein</fullName>
    </submittedName>
</protein>
<dbReference type="SMART" id="SM00342">
    <property type="entry name" value="HTH_ARAC"/>
    <property type="match status" value="1"/>
</dbReference>
<dbReference type="PANTHER" id="PTHR46796">
    <property type="entry name" value="HTH-TYPE TRANSCRIPTIONAL ACTIVATOR RHAS-RELATED"/>
    <property type="match status" value="1"/>
</dbReference>
<sequence length="228" mass="25705">MDYQEQLSPTHLAGLIKTRWTLRGTGKAVNWVEQNATPDGCIEVIFRSQGRSSWKSEQPSRFVVGLITRSQPFQISGDASFDAIRLWPWAVSLFSDLPLGSLADRWAPWDGPSIPEIVRVLENSPRRNREGIAILGATTVAEMSSRCGRSPRRLQRWFQRNVGLPPRKFLQLRRFQSAFETLPCCDNLADHAAEYGFADQAHMTREIKRLSGASPKAALDRAKGPFLR</sequence>
<keyword evidence="2" id="KW-0238">DNA-binding</keyword>
<dbReference type="GO" id="GO:0043565">
    <property type="term" value="F:sequence-specific DNA binding"/>
    <property type="evidence" value="ECO:0007669"/>
    <property type="project" value="InterPro"/>
</dbReference>
<dbReference type="AlphaFoldDB" id="A0A239IWL8"/>
<dbReference type="PROSITE" id="PS01124">
    <property type="entry name" value="HTH_ARAC_FAMILY_2"/>
    <property type="match status" value="1"/>
</dbReference>
<evidence type="ECO:0000313" key="5">
    <source>
        <dbReference type="EMBL" id="SNS97782.1"/>
    </source>
</evidence>
<keyword evidence="1" id="KW-0805">Transcription regulation</keyword>
<dbReference type="Proteomes" id="UP000198339">
    <property type="component" value="Unassembled WGS sequence"/>
</dbReference>
<gene>
    <name evidence="5" type="ORF">SAMN06295955_108192</name>
</gene>
<proteinExistence type="predicted"/>
<dbReference type="InterPro" id="IPR050204">
    <property type="entry name" value="AraC_XylS_family_regulators"/>
</dbReference>
<evidence type="ECO:0000256" key="1">
    <source>
        <dbReference type="ARBA" id="ARBA00023015"/>
    </source>
</evidence>
<dbReference type="EMBL" id="FZPA01000008">
    <property type="protein sequence ID" value="SNS97782.1"/>
    <property type="molecule type" value="Genomic_DNA"/>
</dbReference>
<dbReference type="Pfam" id="PF12833">
    <property type="entry name" value="HTH_18"/>
    <property type="match status" value="1"/>
</dbReference>
<evidence type="ECO:0000256" key="3">
    <source>
        <dbReference type="ARBA" id="ARBA00023163"/>
    </source>
</evidence>
<dbReference type="RefSeq" id="WP_089216292.1">
    <property type="nucleotide sequence ID" value="NZ_FZPA01000008.1"/>
</dbReference>
<evidence type="ECO:0000256" key="2">
    <source>
        <dbReference type="ARBA" id="ARBA00023125"/>
    </source>
</evidence>
<dbReference type="Gene3D" id="1.10.10.60">
    <property type="entry name" value="Homeodomain-like"/>
    <property type="match status" value="1"/>
</dbReference>
<dbReference type="OrthoDB" id="2559672at2"/>
<evidence type="ECO:0000313" key="6">
    <source>
        <dbReference type="Proteomes" id="UP000198339"/>
    </source>
</evidence>
<keyword evidence="6" id="KW-1185">Reference proteome</keyword>
<dbReference type="GO" id="GO:0003700">
    <property type="term" value="F:DNA-binding transcription factor activity"/>
    <property type="evidence" value="ECO:0007669"/>
    <property type="project" value="InterPro"/>
</dbReference>
<keyword evidence="3" id="KW-0804">Transcription</keyword>
<feature type="domain" description="HTH araC/xylS-type" evidence="4">
    <location>
        <begin position="115"/>
        <end position="221"/>
    </location>
</feature>
<organism evidence="5 6">
    <name type="scientific">Sphingopyxis indica</name>
    <dbReference type="NCBI Taxonomy" id="436663"/>
    <lineage>
        <taxon>Bacteria</taxon>
        <taxon>Pseudomonadati</taxon>
        <taxon>Pseudomonadota</taxon>
        <taxon>Alphaproteobacteria</taxon>
        <taxon>Sphingomonadales</taxon>
        <taxon>Sphingomonadaceae</taxon>
        <taxon>Sphingopyxis</taxon>
    </lineage>
</organism>
<dbReference type="Pfam" id="PF20240">
    <property type="entry name" value="DUF6597"/>
    <property type="match status" value="1"/>
</dbReference>
<evidence type="ECO:0000259" key="4">
    <source>
        <dbReference type="PROSITE" id="PS01124"/>
    </source>
</evidence>
<dbReference type="InterPro" id="IPR046532">
    <property type="entry name" value="DUF6597"/>
</dbReference>
<reference evidence="5 6" key="1">
    <citation type="submission" date="2017-06" db="EMBL/GenBank/DDBJ databases">
        <authorList>
            <person name="Kim H.J."/>
            <person name="Triplett B.A."/>
        </authorList>
    </citation>
    <scope>NUCLEOTIDE SEQUENCE [LARGE SCALE GENOMIC DNA]</scope>
    <source>
        <strain evidence="5 6">DS15</strain>
    </source>
</reference>